<keyword evidence="3" id="KW-1185">Reference proteome</keyword>
<proteinExistence type="predicted"/>
<organism evidence="2 3">
    <name type="scientific">Actinokineospora globicatena</name>
    <dbReference type="NCBI Taxonomy" id="103729"/>
    <lineage>
        <taxon>Bacteria</taxon>
        <taxon>Bacillati</taxon>
        <taxon>Actinomycetota</taxon>
        <taxon>Actinomycetes</taxon>
        <taxon>Pseudonocardiales</taxon>
        <taxon>Pseudonocardiaceae</taxon>
        <taxon>Actinokineospora</taxon>
    </lineage>
</organism>
<reference evidence="2" key="1">
    <citation type="submission" date="2023-02" db="EMBL/GenBank/DDBJ databases">
        <title>Actinokineospora globicatena NBRC 15670.</title>
        <authorList>
            <person name="Ichikawa N."/>
            <person name="Sato H."/>
            <person name="Tonouchi N."/>
        </authorList>
    </citation>
    <scope>NUCLEOTIDE SEQUENCE</scope>
    <source>
        <strain evidence="2">NBRC 15670</strain>
    </source>
</reference>
<dbReference type="AlphaFoldDB" id="A0A9W6QJX5"/>
<gene>
    <name evidence="2" type="ORF">Aglo03_06900</name>
</gene>
<accession>A0A9W6QJX5</accession>
<keyword evidence="1" id="KW-0732">Signal</keyword>
<dbReference type="EMBL" id="BSSD01000001">
    <property type="protein sequence ID" value="GLW89874.1"/>
    <property type="molecule type" value="Genomic_DNA"/>
</dbReference>
<comment type="caution">
    <text evidence="2">The sequence shown here is derived from an EMBL/GenBank/DDBJ whole genome shotgun (WGS) entry which is preliminary data.</text>
</comment>
<name>A0A9W6QJX5_9PSEU</name>
<dbReference type="RefSeq" id="WP_285607409.1">
    <property type="nucleotide sequence ID" value="NZ_BSSD01000001.1"/>
</dbReference>
<evidence type="ECO:0000313" key="2">
    <source>
        <dbReference type="EMBL" id="GLW89874.1"/>
    </source>
</evidence>
<feature type="chain" id="PRO_5040820881" description="Fibronectin type-III domain-containing protein" evidence="1">
    <location>
        <begin position="28"/>
        <end position="260"/>
    </location>
</feature>
<feature type="signal peptide" evidence="1">
    <location>
        <begin position="1"/>
        <end position="27"/>
    </location>
</feature>
<dbReference type="Proteomes" id="UP001165042">
    <property type="component" value="Unassembled WGS sequence"/>
</dbReference>
<sequence length="260" mass="29037">MRKTFTGKAFVVLAAALVAAVAPPVSAQADTAVESTGWAPNLKGSTCSYWDETPRVEWQIPKGAPADLRVRILAKGSNATVRDELASEKWLTGQLRKGNTYLVYLYDAEYETERAEVEFKILPFMCSETIHVQGPRDSAWPGSGQADPPKENTGWAPNLAGSTCSYWDATPRVEWEIPAGAPADLRVRILDKATRDTVRDELAKEKWLTDRLRKGDTYLVYLYDAKYETKQAEVFFKILPFVCNEVVTTQGPRGSRWPSE</sequence>
<protein>
    <recommendedName>
        <fullName evidence="4">Fibronectin type-III domain-containing protein</fullName>
    </recommendedName>
</protein>
<evidence type="ECO:0000313" key="3">
    <source>
        <dbReference type="Proteomes" id="UP001165042"/>
    </source>
</evidence>
<evidence type="ECO:0000256" key="1">
    <source>
        <dbReference type="SAM" id="SignalP"/>
    </source>
</evidence>
<evidence type="ECO:0008006" key="4">
    <source>
        <dbReference type="Google" id="ProtNLM"/>
    </source>
</evidence>